<accession>A0AAD8Z8F3</accession>
<keyword evidence="3" id="KW-1185">Reference proteome</keyword>
<proteinExistence type="predicted"/>
<keyword evidence="1" id="KW-0812">Transmembrane</keyword>
<evidence type="ECO:0000313" key="3">
    <source>
        <dbReference type="Proteomes" id="UP001239994"/>
    </source>
</evidence>
<feature type="transmembrane region" description="Helical" evidence="1">
    <location>
        <begin position="143"/>
        <end position="169"/>
    </location>
</feature>
<sequence>MVDDAQPVHVLVPPDLSDPPPVAAVPLEMPDPLPAPAVPLDLACPAPICLLLPPPCISRHFHPGHRSSFVAFCCLLVLPPDPFVVFSLFLSSILFLVLMLFFLFMLLLPFLPLFVLPMSAPLVAPVSVSATLVCLFRFCLGYIFSVFCSCVLASFVCFCSFCSCFWSVYS</sequence>
<feature type="transmembrane region" description="Helical" evidence="1">
    <location>
        <begin position="114"/>
        <end position="136"/>
    </location>
</feature>
<keyword evidence="1" id="KW-1133">Transmembrane helix</keyword>
<name>A0AAD8Z8F3_9TELE</name>
<organism evidence="2 3">
    <name type="scientific">Electrophorus voltai</name>
    <dbReference type="NCBI Taxonomy" id="2609070"/>
    <lineage>
        <taxon>Eukaryota</taxon>
        <taxon>Metazoa</taxon>
        <taxon>Chordata</taxon>
        <taxon>Craniata</taxon>
        <taxon>Vertebrata</taxon>
        <taxon>Euteleostomi</taxon>
        <taxon>Actinopterygii</taxon>
        <taxon>Neopterygii</taxon>
        <taxon>Teleostei</taxon>
        <taxon>Ostariophysi</taxon>
        <taxon>Gymnotiformes</taxon>
        <taxon>Gymnotoidei</taxon>
        <taxon>Gymnotidae</taxon>
        <taxon>Electrophorus</taxon>
    </lineage>
</organism>
<dbReference type="AlphaFoldDB" id="A0AAD8Z8F3"/>
<dbReference type="EMBL" id="JAROKS010000016">
    <property type="protein sequence ID" value="KAK1794983.1"/>
    <property type="molecule type" value="Genomic_DNA"/>
</dbReference>
<gene>
    <name evidence="2" type="ORF">P4O66_010165</name>
</gene>
<dbReference type="Proteomes" id="UP001239994">
    <property type="component" value="Unassembled WGS sequence"/>
</dbReference>
<reference evidence="2" key="1">
    <citation type="submission" date="2023-03" db="EMBL/GenBank/DDBJ databases">
        <title>Electrophorus voltai genome.</title>
        <authorList>
            <person name="Bian C."/>
        </authorList>
    </citation>
    <scope>NUCLEOTIDE SEQUENCE</scope>
    <source>
        <strain evidence="2">CB-2022</strain>
        <tissue evidence="2">Muscle</tissue>
    </source>
</reference>
<evidence type="ECO:0000313" key="2">
    <source>
        <dbReference type="EMBL" id="KAK1794983.1"/>
    </source>
</evidence>
<feature type="transmembrane region" description="Helical" evidence="1">
    <location>
        <begin position="83"/>
        <end position="108"/>
    </location>
</feature>
<protein>
    <submittedName>
        <fullName evidence="2">Uncharacterized protein</fullName>
    </submittedName>
</protein>
<comment type="caution">
    <text evidence="2">The sequence shown here is derived from an EMBL/GenBank/DDBJ whole genome shotgun (WGS) entry which is preliminary data.</text>
</comment>
<evidence type="ECO:0000256" key="1">
    <source>
        <dbReference type="SAM" id="Phobius"/>
    </source>
</evidence>
<keyword evidence="1" id="KW-0472">Membrane</keyword>